<evidence type="ECO:0000313" key="3">
    <source>
        <dbReference type="WBParaSite" id="jg15490"/>
    </source>
</evidence>
<dbReference type="GO" id="GO:0006084">
    <property type="term" value="P:acetyl-CoA metabolic process"/>
    <property type="evidence" value="ECO:0007669"/>
    <property type="project" value="InterPro"/>
</dbReference>
<dbReference type="Gene3D" id="3.40.47.10">
    <property type="match status" value="1"/>
</dbReference>
<dbReference type="InterPro" id="IPR016039">
    <property type="entry name" value="Thiolase-like"/>
</dbReference>
<feature type="domain" description="Hydroxymethylglutaryl-coenzyme A synthase C-terminal" evidence="1">
    <location>
        <begin position="9"/>
        <end position="71"/>
    </location>
</feature>
<proteinExistence type="predicted"/>
<evidence type="ECO:0000313" key="2">
    <source>
        <dbReference type="Proteomes" id="UP000887574"/>
    </source>
</evidence>
<sequence length="74" mass="8395">MVESGQRSSQRLDDRIKHTPQQFQQALSGREQLIATKGAYAPETIDVSTSFFPGSYYLTSVDENLCRTYSKTPY</sequence>
<accession>A0A915D546</accession>
<dbReference type="GO" id="GO:0004421">
    <property type="term" value="F:hydroxymethylglutaryl-CoA synthase activity"/>
    <property type="evidence" value="ECO:0007669"/>
    <property type="project" value="InterPro"/>
</dbReference>
<dbReference type="WBParaSite" id="jg15490">
    <property type="protein sequence ID" value="jg15490"/>
    <property type="gene ID" value="jg15490"/>
</dbReference>
<reference evidence="3" key="1">
    <citation type="submission" date="2022-11" db="UniProtKB">
        <authorList>
            <consortium name="WormBaseParasite"/>
        </authorList>
    </citation>
    <scope>IDENTIFICATION</scope>
</reference>
<name>A0A915D546_9BILA</name>
<dbReference type="InterPro" id="IPR013746">
    <property type="entry name" value="HMG_CoA_synt_C_dom"/>
</dbReference>
<evidence type="ECO:0000259" key="1">
    <source>
        <dbReference type="Pfam" id="PF08540"/>
    </source>
</evidence>
<protein>
    <submittedName>
        <fullName evidence="3">Hydroxymethylglutaryl-coenzyme A synthase C-terminal domain-containing protein</fullName>
    </submittedName>
</protein>
<dbReference type="Proteomes" id="UP000887574">
    <property type="component" value="Unplaced"/>
</dbReference>
<keyword evidence="2" id="KW-1185">Reference proteome</keyword>
<dbReference type="GO" id="GO:0010142">
    <property type="term" value="P:farnesyl diphosphate biosynthetic process, mevalonate pathway"/>
    <property type="evidence" value="ECO:0007669"/>
    <property type="project" value="InterPro"/>
</dbReference>
<dbReference type="Pfam" id="PF08540">
    <property type="entry name" value="HMG_CoA_synt_C"/>
    <property type="match status" value="1"/>
</dbReference>
<dbReference type="AlphaFoldDB" id="A0A915D546"/>
<organism evidence="2 3">
    <name type="scientific">Ditylenchus dipsaci</name>
    <dbReference type="NCBI Taxonomy" id="166011"/>
    <lineage>
        <taxon>Eukaryota</taxon>
        <taxon>Metazoa</taxon>
        <taxon>Ecdysozoa</taxon>
        <taxon>Nematoda</taxon>
        <taxon>Chromadorea</taxon>
        <taxon>Rhabditida</taxon>
        <taxon>Tylenchina</taxon>
        <taxon>Tylenchomorpha</taxon>
        <taxon>Sphaerularioidea</taxon>
        <taxon>Anguinidae</taxon>
        <taxon>Anguininae</taxon>
        <taxon>Ditylenchus</taxon>
    </lineage>
</organism>